<dbReference type="InterPro" id="IPR027640">
    <property type="entry name" value="Kinesin-like_fam"/>
</dbReference>
<dbReference type="InterPro" id="IPR019821">
    <property type="entry name" value="Kinesin_motor_CS"/>
</dbReference>
<feature type="domain" description="Kinesin motor" evidence="8">
    <location>
        <begin position="28"/>
        <end position="412"/>
    </location>
</feature>
<feature type="compositionally biased region" description="Basic residues" evidence="7">
    <location>
        <begin position="675"/>
        <end position="687"/>
    </location>
</feature>
<feature type="region of interest" description="Disordered" evidence="7">
    <location>
        <begin position="912"/>
        <end position="931"/>
    </location>
</feature>
<dbReference type="RefSeq" id="XP_013247463.1">
    <property type="nucleotide sequence ID" value="XM_013392009.1"/>
</dbReference>
<keyword evidence="10" id="KW-1185">Reference proteome</keyword>
<proteinExistence type="inferred from homology"/>
<name>U6GV18_EIMAC</name>
<dbReference type="PROSITE" id="PS00411">
    <property type="entry name" value="KINESIN_MOTOR_1"/>
    <property type="match status" value="1"/>
</dbReference>
<dbReference type="InterPro" id="IPR036961">
    <property type="entry name" value="Kinesin_motor_dom_sf"/>
</dbReference>
<evidence type="ECO:0000313" key="9">
    <source>
        <dbReference type="EMBL" id="CDI83422.1"/>
    </source>
</evidence>
<dbReference type="InterPro" id="IPR001752">
    <property type="entry name" value="Kinesin_motor_dom"/>
</dbReference>
<dbReference type="Pfam" id="PF00225">
    <property type="entry name" value="Kinesin"/>
    <property type="match status" value="1"/>
</dbReference>
<dbReference type="GO" id="GO:0008017">
    <property type="term" value="F:microtubule binding"/>
    <property type="evidence" value="ECO:0007669"/>
    <property type="project" value="InterPro"/>
</dbReference>
<evidence type="ECO:0000256" key="6">
    <source>
        <dbReference type="PROSITE-ProRule" id="PRU00283"/>
    </source>
</evidence>
<dbReference type="InterPro" id="IPR027417">
    <property type="entry name" value="P-loop_NTPase"/>
</dbReference>
<dbReference type="OrthoDB" id="21525at2759"/>
<feature type="compositionally biased region" description="Low complexity" evidence="7">
    <location>
        <begin position="1256"/>
        <end position="1265"/>
    </location>
</feature>
<feature type="compositionally biased region" description="Polar residues" evidence="7">
    <location>
        <begin position="1381"/>
        <end position="1393"/>
    </location>
</feature>
<feature type="region of interest" description="Disordered" evidence="7">
    <location>
        <begin position="608"/>
        <end position="724"/>
    </location>
</feature>
<dbReference type="PANTHER" id="PTHR47968:SF36">
    <property type="entry name" value="KINESIN HEAVY CHAIN ISOFORM X1"/>
    <property type="match status" value="1"/>
</dbReference>
<dbReference type="GO" id="GO:0005874">
    <property type="term" value="C:microtubule"/>
    <property type="evidence" value="ECO:0007669"/>
    <property type="project" value="UniProtKB-KW"/>
</dbReference>
<keyword evidence="1" id="KW-0493">Microtubule</keyword>
<dbReference type="PRINTS" id="PR00380">
    <property type="entry name" value="KINESINHEAVY"/>
</dbReference>
<dbReference type="GO" id="GO:0007018">
    <property type="term" value="P:microtubule-based movement"/>
    <property type="evidence" value="ECO:0007669"/>
    <property type="project" value="InterPro"/>
</dbReference>
<feature type="compositionally biased region" description="Basic and acidic residues" evidence="7">
    <location>
        <begin position="714"/>
        <end position="724"/>
    </location>
</feature>
<keyword evidence="2 6" id="KW-0547">Nucleotide-binding</keyword>
<dbReference type="GO" id="GO:0003777">
    <property type="term" value="F:microtubule motor activity"/>
    <property type="evidence" value="ECO:0007669"/>
    <property type="project" value="InterPro"/>
</dbReference>
<dbReference type="Proteomes" id="UP000018050">
    <property type="component" value="Unassembled WGS sequence"/>
</dbReference>
<feature type="region of interest" description="Disordered" evidence="7">
    <location>
        <begin position="172"/>
        <end position="201"/>
    </location>
</feature>
<keyword evidence="5 6" id="KW-0505">Motor protein</keyword>
<dbReference type="GO" id="GO:0005524">
    <property type="term" value="F:ATP binding"/>
    <property type="evidence" value="ECO:0007669"/>
    <property type="project" value="UniProtKB-UniRule"/>
</dbReference>
<evidence type="ECO:0000259" key="8">
    <source>
        <dbReference type="PROSITE" id="PS50067"/>
    </source>
</evidence>
<reference evidence="9" key="1">
    <citation type="submission" date="2013-10" db="EMBL/GenBank/DDBJ databases">
        <title>Genomic analysis of the causative agents of coccidiosis in chickens.</title>
        <authorList>
            <person name="Reid A.J."/>
            <person name="Blake D."/>
            <person name="Billington K."/>
            <person name="Browne H."/>
            <person name="Dunn M."/>
            <person name="Hung S."/>
            <person name="Kawahara F."/>
            <person name="Miranda-Saavedra D."/>
            <person name="Mourier T."/>
            <person name="Nagra H."/>
            <person name="Otto T.D."/>
            <person name="Rawlings N."/>
            <person name="Sanchez A."/>
            <person name="Sanders M."/>
            <person name="Subramaniam C."/>
            <person name="Tay Y."/>
            <person name="Dear P."/>
            <person name="Doerig C."/>
            <person name="Gruber A."/>
            <person name="Parkinson J."/>
            <person name="Shirley M."/>
            <person name="Wan K.L."/>
            <person name="Berriman M."/>
            <person name="Tomley F."/>
            <person name="Pain A."/>
        </authorList>
    </citation>
    <scope>NUCLEOTIDE SEQUENCE</scope>
    <source>
        <strain evidence="9">Houghton</strain>
    </source>
</reference>
<dbReference type="EMBL" id="HG673411">
    <property type="protein sequence ID" value="CDI83422.1"/>
    <property type="molecule type" value="Genomic_DNA"/>
</dbReference>
<feature type="compositionally biased region" description="Basic and acidic residues" evidence="7">
    <location>
        <begin position="622"/>
        <end position="635"/>
    </location>
</feature>
<dbReference type="Gene3D" id="3.40.850.10">
    <property type="entry name" value="Kinesin motor domain"/>
    <property type="match status" value="1"/>
</dbReference>
<feature type="compositionally biased region" description="Acidic residues" evidence="7">
    <location>
        <begin position="172"/>
        <end position="185"/>
    </location>
</feature>
<sequence>MALVKQGTAKGRKLRLADDALEGTNLEPESVEESIRVESGHIKAWKVEQKSMQLIVEPPTQAEIEESRQGKTSTSKKVVEKTQAQKDQVQRYYAFDRCFDDEAENDEVFAYVARDIVLDAFKGINGCVFAYGQTGSGKTHSIMGVAEDPGILPRSLAEFFDCMSDSSLLREEMEDAAAEKEEDPGETQLATMESRSEGLEEGENREYLMRVSYVEIYLERVNDLLQEGPRGGAVENLDVKEDPKKGFVVVGLHEEAVASMEEVMNLLSKSHVVFSITLESTSTFEDGTNVSRRGELKIVDLAGNEKAGRASEGVENAKLVLEEGKAINKSLFLLSEVISKLSKQAQQGDDKTKKKGEKEVYIPWRDSKLTRLLQKALGGNSRAAVLVAVHPSSLYLDTSFSTLRFAMKCKEIKKKVCANFFSPEQSLIAQQKKLIAMLHAQLKELSEGGVVPGVKSQRNAENDEQIQILKSDLENKVAKFQQFIIKATAAPTQAPPGGGLQRARTMRQSSAFRRMDTLAAARYGLRDIDGLNQADSEDPAVRASMTHALSLLDRFGQDIKGEGGGSFQSLSSGDNSGGAVLRFETLEHSIEGAIHELECIDENPLSAGEESLTCEDSSASDVSDHEAPLEAHADEGGPPEQQPDAGISERKLKPTKVIAAAAKAKATRPKGEKKQKAKTAKAPKKAKPSSPVKQHSDVSPEPPPATITPDEPAEQERDSSESRKIKALVLKQKAERENWAARLRKAKEMGLEVISKVLFRMQDEKEALVKSRKRTAELMTQIRHICALMHRLGLSVLSTASAPGKGRNNELPARDQDSESLKCFLDRVKKERDAEPLKLSLGIGDPVGQAAKAQGFPDIDQIRPLACAAISNALSRVMLAEVLESTQDNGEIQRTGSDSTSQPPLMALAASVASSGIPAKSEEANTPRVPQNEEEAVSALELIFTKSAPTESSMATVDAETAQMVEGKKEQTLESILQILPPWEQHMLALLYEQQEMRRALGQLRDHFVHRLKEIQVSVKKGLLEKLELTEHCDRMLAALWSFKAELTDSKSPNRVDEDTNAKFAKLMAKLEELSIRLAERDIDYKLLSEDYLAVKQENATLQETTRRLKEENRSLLMIPKTMTNWEELKGYDDVEKRALARDVQMLQGYASHLRMKLEEGRAVELDVRRLNQALYMELLAANTTIADLQDQIKFYTSVDRREATLLEEQLAAANEAEAEKSDRIRDLEEEVATLKEQLAAALSKPEAEEAEVELPVEPVEVSAETEQQGPTRRSVKKSALTANAKAKPKATSRGPSMAVTQAAAISPAKQKSLGKRSITTSAGVDRGSLKRVPRAPSRTSIAKPEKPTSAKGGEGVRLVRVVEPEGHSSSTPTSKATSSVQPPQSLSKTVSISLPAEESHATPDANSSTAEAPTKVTGRAPAFTGDPRNKGLTNMMAALSGRRRKGGGI</sequence>
<feature type="region of interest" description="Disordered" evidence="7">
    <location>
        <begin position="1"/>
        <end position="25"/>
    </location>
</feature>
<dbReference type="SUPFAM" id="SSF52540">
    <property type="entry name" value="P-loop containing nucleoside triphosphate hydrolases"/>
    <property type="match status" value="1"/>
</dbReference>
<evidence type="ECO:0000256" key="2">
    <source>
        <dbReference type="ARBA" id="ARBA00022741"/>
    </source>
</evidence>
<feature type="binding site" evidence="6">
    <location>
        <begin position="132"/>
        <end position="139"/>
    </location>
    <ligand>
        <name>ATP</name>
        <dbReference type="ChEBI" id="CHEBI:30616"/>
    </ligand>
</feature>
<feature type="region of interest" description="Disordered" evidence="7">
    <location>
        <begin position="1243"/>
        <end position="1450"/>
    </location>
</feature>
<keyword evidence="4" id="KW-0175">Coiled coil</keyword>
<evidence type="ECO:0000256" key="4">
    <source>
        <dbReference type="ARBA" id="ARBA00023054"/>
    </source>
</evidence>
<organism evidence="9 10">
    <name type="scientific">Eimeria acervulina</name>
    <name type="common">Coccidian parasite</name>
    <dbReference type="NCBI Taxonomy" id="5801"/>
    <lineage>
        <taxon>Eukaryota</taxon>
        <taxon>Sar</taxon>
        <taxon>Alveolata</taxon>
        <taxon>Apicomplexa</taxon>
        <taxon>Conoidasida</taxon>
        <taxon>Coccidia</taxon>
        <taxon>Eucoccidiorida</taxon>
        <taxon>Eimeriorina</taxon>
        <taxon>Eimeriidae</taxon>
        <taxon>Eimeria</taxon>
    </lineage>
</organism>
<dbReference type="VEuPathDB" id="ToxoDB:EAH_00008840"/>
<evidence type="ECO:0000256" key="5">
    <source>
        <dbReference type="ARBA" id="ARBA00023175"/>
    </source>
</evidence>
<dbReference type="PROSITE" id="PS50067">
    <property type="entry name" value="KINESIN_MOTOR_2"/>
    <property type="match status" value="1"/>
</dbReference>
<dbReference type="SMART" id="SM00129">
    <property type="entry name" value="KISc"/>
    <property type="match status" value="1"/>
</dbReference>
<feature type="compositionally biased region" description="Low complexity" evidence="7">
    <location>
        <begin position="1369"/>
        <end position="1380"/>
    </location>
</feature>
<gene>
    <name evidence="9" type="ORF">EAH_00008840</name>
</gene>
<feature type="region of interest" description="Disordered" evidence="7">
    <location>
        <begin position="58"/>
        <end position="79"/>
    </location>
</feature>
<evidence type="ECO:0000313" key="10">
    <source>
        <dbReference type="Proteomes" id="UP000018050"/>
    </source>
</evidence>
<evidence type="ECO:0000256" key="1">
    <source>
        <dbReference type="ARBA" id="ARBA00022701"/>
    </source>
</evidence>
<accession>U6GV18</accession>
<dbReference type="PANTHER" id="PTHR47968">
    <property type="entry name" value="CENTROMERE PROTEIN E"/>
    <property type="match status" value="1"/>
</dbReference>
<dbReference type="OMA" id="HICALMH"/>
<comment type="similarity">
    <text evidence="6">Belongs to the TRAFAC class myosin-kinesin ATPase superfamily. Kinesin family.</text>
</comment>
<dbReference type="GeneID" id="25268954"/>
<evidence type="ECO:0000256" key="7">
    <source>
        <dbReference type="SAM" id="MobiDB-lite"/>
    </source>
</evidence>
<keyword evidence="3 6" id="KW-0067">ATP-binding</keyword>
<protein>
    <submittedName>
        <fullName evidence="9">Kinesin heavy chain, putative</fullName>
    </submittedName>
</protein>
<evidence type="ECO:0000256" key="3">
    <source>
        <dbReference type="ARBA" id="ARBA00022840"/>
    </source>
</evidence>
<reference evidence="9" key="2">
    <citation type="submission" date="2013-10" db="EMBL/GenBank/DDBJ databases">
        <authorList>
            <person name="Aslett M."/>
        </authorList>
    </citation>
    <scope>NUCLEOTIDE SEQUENCE</scope>
    <source>
        <strain evidence="9">Houghton</strain>
    </source>
</reference>